<evidence type="ECO:0000313" key="6">
    <source>
        <dbReference type="EMBL" id="KAK9814323.1"/>
    </source>
</evidence>
<feature type="domain" description="TOG" evidence="5">
    <location>
        <begin position="3"/>
        <end position="235"/>
    </location>
</feature>
<dbReference type="GO" id="GO:0007051">
    <property type="term" value="P:spindle organization"/>
    <property type="evidence" value="ECO:0007669"/>
    <property type="project" value="InterPro"/>
</dbReference>
<dbReference type="GO" id="GO:0030951">
    <property type="term" value="P:establishment or maintenance of microtubule cytoskeleton polarity"/>
    <property type="evidence" value="ECO:0007669"/>
    <property type="project" value="InterPro"/>
</dbReference>
<feature type="region of interest" description="Disordered" evidence="4">
    <location>
        <begin position="514"/>
        <end position="610"/>
    </location>
</feature>
<keyword evidence="7" id="KW-1185">Reference proteome</keyword>
<accession>A0AAW1PWK1</accession>
<dbReference type="GO" id="GO:0051010">
    <property type="term" value="F:microtubule plus-end binding"/>
    <property type="evidence" value="ECO:0007669"/>
    <property type="project" value="InterPro"/>
</dbReference>
<dbReference type="SUPFAM" id="SSF48371">
    <property type="entry name" value="ARM repeat"/>
    <property type="match status" value="2"/>
</dbReference>
<feature type="region of interest" description="Disordered" evidence="4">
    <location>
        <begin position="1880"/>
        <end position="1955"/>
    </location>
</feature>
<sequence length="2135" mass="225540">MADEEVKVLAEAKNLPFPERVAHKNWKVRAEAYDDIKAGCQRVFNAEDPVLTQFAPLFVKGVGDSNAAALDKALDALQTFLEKANEQLAAKIAPPVCSALVSKVLKQRPGTVKRAGDVFLGFMELEQADVAVEALVKGFSDKVPKTVIAAIDILTQAVSAFGAKVVGPKAVLAALPSLFDAKQDAVRDGAKKLTAEMCCWVGVEVVQNALLDKMNDAMRKDVEKLMGDAGKKRPERFTRKEQAKRAAAGASVGGSAGADAAAGPAASKAAAVADDDDDGDADAYDFSDPVNILGELKGDFYEALQAKKWTERRDALLRFKALAKAPKLASGDYGDVMRELRKIIVKDSNVVCVAEAINCCGALAKGLRKEYANTARSLCPVLLDKFTEKKTNVCTACAEALTLMQRHCFGLADVADELGAALDHKNPKVKLETVRLLVVFVNASTKQAAAQVHKTVLPAVAKSCNDPALDVREAALLVMAAFALKSGSLSVLDKVMDKLDDSRKKKLEDTVQEALKSGGVPKAVPSKAASPLSSPVSSRPGSAAGPAAPAADGALKTLSSKNMNAGKPPPSRGPSGTKLSAGPSKKALGGAATATSSAADNDDAALSQGSLSKSEAEEKLGALFGEGCVAELQSAAWQARLNSMNEILRQAQDMKENLDTNVAVLIQGMSYLPGWAEKNFQVLSKAFELITYLAKTSPALNKKDAFVAIGGLVDKMADIKLKGPAGEALTALSEALGPRFVFTQLHKKAAAHKNPKVLSESVNWMATAVEEFGLGVLDVKALLDWMKTDLASSNATVRNAAIALLAACHKQLGPGLSDMIRNDVKPALMTALEDAFKKNPQQQVVPTRRVRSLKGGAAKSVGGPAASSAADVEDEPLAAVDPDDLLPRTDISAQITPRLVALLGDANWKSRNAGLEEVEQILQAAGGRIQPSLGDLMPALKGRMNDSNRNITARTLLLLGELAKAMGPAFDRFGRPVLASALTGLSDSKSQVRNALVTMLEAWVTVIPAERILPMVGDALAAPKASADGKVNVLKWMSGVVESGKAAKCLEGAVKAATLGSQDKSAEVREAGSALMSALLTANSADEVSQAAFGLDGATRKLATEAMQKAGGKAAAAAPKSSGSAVKLSATTAAPAGPKASTAPAKPAAAAPAAAAGGSAKLRASSSSLRSSSQGSLGKAAAVEEGVCLQVGTKKDERAHKARFQAGKFAAPREDEIEALQQDLETVASEPLQKLLFGKDFKQHMDAAGMILQQLPELSDAVLASLDLLFKWVAMRVCDGNTQSLLKILELCQELFNFLIDAEYQITEYEAQCLMPTLVEKAGHNQDRIRQLHHDLLKQARAIYPTPKVLDFVTQGLASKNTRTRVVCTEVIGEVVDQEGVAVCDRARQKPIAAVAQLVSEKDKACRAAALATLEIVYLSEGQSIWSKQLSKVTDAQRSLLEERFKYTDKQAAKAGVVPGAKHARPADLPDAEPAQPSTSSSPDAEPDRFSRPGSRPSSRGGANLAMQSIAFPASVLAASTHELDYNAASTQSVFTSHPETPAQPRTFGLPNSIPTPVPAATPAVASLPGGPLNAMSPALPVSHEQRSDEEIAVAWSRGMLMLHDEDPTESVEGMKLLCYEVMEAASGKASPATLATLAASANELVMELTKKVHQVFDSACAELEATGRAPSSRGCKYSLNTLMQTFQLHIMASAIAARPLRECISALLCKLLDERVPSLQEGGQLLKALNVLMLKILDNSNRSYSFGALLVLLRCPPEELHRRTPENALKFSDLVVKCLIKLTKALQTSLEEIELDDVLLSIHSFFMGLGVDEIRRRGAEDDKPLRMVKTILHELCKLKGHDIRRYMAAIPSATEPAPIIQAYVDLNLQTLQSAGLISPAEEPAQQAQQASQQAQQQQAYQAQPSTRSGGGGATTPAATLAGPRSAAAASANGAPSPTGSAGSGVSPPGSGDTKPRLAAIFKMIGDKGSTERGLEELFLFQREFPDVDISPHLSKTSPQFRQYIERGLHKVEKRMSGGAGAVRENGAAAHAAPAASTPAAEPERLPAQQGALFTPVQELQQAAAKPAASASPSRLEALRERMNKINSGAAITPVPNSTAEPERTALRTDTSKMMSTMETLQERMATLRGRKESQ</sequence>
<feature type="domain" description="TOG" evidence="5">
    <location>
        <begin position="884"/>
        <end position="1116"/>
    </location>
</feature>
<dbReference type="SMART" id="SM01349">
    <property type="entry name" value="TOG"/>
    <property type="match status" value="5"/>
</dbReference>
<dbReference type="FunFam" id="1.25.10.10:FF:000121">
    <property type="entry name" value="Protein MOR1"/>
    <property type="match status" value="1"/>
</dbReference>
<dbReference type="GO" id="GO:0061863">
    <property type="term" value="F:microtubule plus end polymerase"/>
    <property type="evidence" value="ECO:0007669"/>
    <property type="project" value="InterPro"/>
</dbReference>
<dbReference type="InterPro" id="IPR045110">
    <property type="entry name" value="XMAP215"/>
</dbReference>
<gene>
    <name evidence="6" type="ORF">WJX72_004049</name>
</gene>
<evidence type="ECO:0000256" key="2">
    <source>
        <dbReference type="ARBA" id="ARBA00022490"/>
    </source>
</evidence>
<evidence type="ECO:0000256" key="4">
    <source>
        <dbReference type="SAM" id="MobiDB-lite"/>
    </source>
</evidence>
<feature type="compositionally biased region" description="Low complexity" evidence="4">
    <location>
        <begin position="520"/>
        <end position="556"/>
    </location>
</feature>
<feature type="compositionally biased region" description="Low complexity" evidence="4">
    <location>
        <begin position="1492"/>
        <end position="1502"/>
    </location>
</feature>
<dbReference type="FunFam" id="1.25.10.10:FF:000019">
    <property type="entry name" value="Cytoskeleton-associated protein 5"/>
    <property type="match status" value="1"/>
</dbReference>
<dbReference type="InterPro" id="IPR034085">
    <property type="entry name" value="TOG"/>
</dbReference>
<keyword evidence="2" id="KW-0963">Cytoplasm</keyword>
<name>A0AAW1PWK1_9CHLO</name>
<dbReference type="Pfam" id="PF21041">
    <property type="entry name" value="XMAP215_CLASP_TOG"/>
    <property type="match status" value="4"/>
</dbReference>
<feature type="domain" description="TOG" evidence="5">
    <location>
        <begin position="610"/>
        <end position="845"/>
    </location>
</feature>
<dbReference type="InterPro" id="IPR048491">
    <property type="entry name" value="XMAP215_CLASP_TOG"/>
</dbReference>
<feature type="region of interest" description="Disordered" evidence="4">
    <location>
        <begin position="1533"/>
        <end position="1552"/>
    </location>
</feature>
<dbReference type="PANTHER" id="PTHR12609">
    <property type="entry name" value="MICROTUBULE ASSOCIATED PROTEIN XMAP215"/>
    <property type="match status" value="1"/>
</dbReference>
<evidence type="ECO:0000256" key="3">
    <source>
        <dbReference type="ARBA" id="ARBA00023212"/>
    </source>
</evidence>
<organism evidence="6 7">
    <name type="scientific">[Myrmecia] bisecta</name>
    <dbReference type="NCBI Taxonomy" id="41462"/>
    <lineage>
        <taxon>Eukaryota</taxon>
        <taxon>Viridiplantae</taxon>
        <taxon>Chlorophyta</taxon>
        <taxon>core chlorophytes</taxon>
        <taxon>Trebouxiophyceae</taxon>
        <taxon>Trebouxiales</taxon>
        <taxon>Trebouxiaceae</taxon>
        <taxon>Myrmecia</taxon>
    </lineage>
</organism>
<evidence type="ECO:0000259" key="5">
    <source>
        <dbReference type="SMART" id="SM01349"/>
    </source>
</evidence>
<comment type="subcellular location">
    <subcellularLocation>
        <location evidence="1">Cytoplasm</location>
        <location evidence="1">Cytoskeleton</location>
    </subcellularLocation>
</comment>
<feature type="region of interest" description="Disordered" evidence="4">
    <location>
        <begin position="2090"/>
        <end position="2114"/>
    </location>
</feature>
<feature type="domain" description="TOG" evidence="5">
    <location>
        <begin position="1218"/>
        <end position="1454"/>
    </location>
</feature>
<evidence type="ECO:0000256" key="1">
    <source>
        <dbReference type="ARBA" id="ARBA00004245"/>
    </source>
</evidence>
<feature type="compositionally biased region" description="Basic and acidic residues" evidence="4">
    <location>
        <begin position="228"/>
        <end position="244"/>
    </location>
</feature>
<feature type="compositionally biased region" description="Basic and acidic residues" evidence="4">
    <location>
        <begin position="2101"/>
        <end position="2111"/>
    </location>
</feature>
<dbReference type="InterPro" id="IPR011989">
    <property type="entry name" value="ARM-like"/>
</dbReference>
<dbReference type="Proteomes" id="UP001489004">
    <property type="component" value="Unassembled WGS sequence"/>
</dbReference>
<feature type="region of interest" description="Disordered" evidence="4">
    <location>
        <begin position="228"/>
        <end position="257"/>
    </location>
</feature>
<keyword evidence="3" id="KW-0206">Cytoskeleton</keyword>
<feature type="compositionally biased region" description="Low complexity" evidence="4">
    <location>
        <begin position="587"/>
        <end position="607"/>
    </location>
</feature>
<protein>
    <recommendedName>
        <fullName evidence="5">TOG domain-containing protein</fullName>
    </recommendedName>
</protein>
<feature type="region of interest" description="Disordered" evidence="4">
    <location>
        <begin position="849"/>
        <end position="873"/>
    </location>
</feature>
<comment type="caution">
    <text evidence="6">The sequence shown here is derived from an EMBL/GenBank/DDBJ whole genome shotgun (WGS) entry which is preliminary data.</text>
</comment>
<dbReference type="GO" id="GO:0046785">
    <property type="term" value="P:microtubule polymerization"/>
    <property type="evidence" value="ECO:0007669"/>
    <property type="project" value="InterPro"/>
</dbReference>
<dbReference type="GO" id="GO:0005856">
    <property type="term" value="C:cytoskeleton"/>
    <property type="evidence" value="ECO:0007669"/>
    <property type="project" value="UniProtKB-SubCell"/>
</dbReference>
<dbReference type="InterPro" id="IPR016024">
    <property type="entry name" value="ARM-type_fold"/>
</dbReference>
<proteinExistence type="predicted"/>
<feature type="compositionally biased region" description="Low complexity" evidence="4">
    <location>
        <begin position="1885"/>
        <end position="1908"/>
    </location>
</feature>
<feature type="domain" description="TOG" evidence="5">
    <location>
        <begin position="285"/>
        <end position="521"/>
    </location>
</feature>
<evidence type="ECO:0000313" key="7">
    <source>
        <dbReference type="Proteomes" id="UP001489004"/>
    </source>
</evidence>
<feature type="compositionally biased region" description="Low complexity" evidence="4">
    <location>
        <begin position="1915"/>
        <end position="1952"/>
    </location>
</feature>
<feature type="region of interest" description="Disordered" evidence="4">
    <location>
        <begin position="2026"/>
        <end position="2045"/>
    </location>
</feature>
<feature type="region of interest" description="Disordered" evidence="4">
    <location>
        <begin position="1453"/>
        <end position="1503"/>
    </location>
</feature>
<reference evidence="6 7" key="1">
    <citation type="journal article" date="2024" name="Nat. Commun.">
        <title>Phylogenomics reveals the evolutionary origins of lichenization in chlorophyte algae.</title>
        <authorList>
            <person name="Puginier C."/>
            <person name="Libourel C."/>
            <person name="Otte J."/>
            <person name="Skaloud P."/>
            <person name="Haon M."/>
            <person name="Grisel S."/>
            <person name="Petersen M."/>
            <person name="Berrin J.G."/>
            <person name="Delaux P.M."/>
            <person name="Dal Grande F."/>
            <person name="Keller J."/>
        </authorList>
    </citation>
    <scope>NUCLEOTIDE SEQUENCE [LARGE SCALE GENOMIC DNA]</scope>
    <source>
        <strain evidence="6 7">SAG 2043</strain>
    </source>
</reference>
<dbReference type="Gene3D" id="1.25.10.10">
    <property type="entry name" value="Leucine-rich Repeat Variant"/>
    <property type="match status" value="5"/>
</dbReference>
<feature type="compositionally biased region" description="Low complexity" evidence="4">
    <location>
        <begin position="2028"/>
        <end position="2041"/>
    </location>
</feature>
<dbReference type="EMBL" id="JALJOR010000007">
    <property type="protein sequence ID" value="KAK9814323.1"/>
    <property type="molecule type" value="Genomic_DNA"/>
</dbReference>